<sequence>MTTQTKNVCVYIGEGLRSYGFGQGHPFGPDRMDAFWKEAKRQKVDSKVSVLEPVLADRAVIERFHTAEYVDRVFAQSKTGTGLLDYGDTPAFPGVFEAASFVVGSTLDACHRLMKGDCRRAFVPIAGLHHARRDSAGGFCVFNDPGIAIEILREQYGLTRIAYVDIDAHHGDGVFYSFESNPEVFIADIHEDGRFLYPGTGSASETGRGKAVGTKLNIPMPLYADDDSFLEAWEAVEKFVDAAAPEFILLQCGSDGLAGDPITHLQYSELAHAHASKRLCALADRHCGGKFLATGGGGYNRDNIGKAWTAIVTSMVESG</sequence>
<keyword evidence="4" id="KW-0006">Acetoin catabolism</keyword>
<dbReference type="PANTHER" id="PTHR10625">
    <property type="entry name" value="HISTONE DEACETYLASE HDAC1-RELATED"/>
    <property type="match status" value="1"/>
</dbReference>
<dbReference type="Gene3D" id="3.40.800.20">
    <property type="entry name" value="Histone deacetylase domain"/>
    <property type="match status" value="1"/>
</dbReference>
<evidence type="ECO:0000256" key="4">
    <source>
        <dbReference type="ARBA" id="ARBA00022627"/>
    </source>
</evidence>
<evidence type="ECO:0000313" key="6">
    <source>
        <dbReference type="EMBL" id="VFJ50155.1"/>
    </source>
</evidence>
<dbReference type="GO" id="GO:0004407">
    <property type="term" value="F:histone deacetylase activity"/>
    <property type="evidence" value="ECO:0007669"/>
    <property type="project" value="TreeGrafter"/>
</dbReference>
<feature type="domain" description="Histone deacetylase" evidence="5">
    <location>
        <begin position="25"/>
        <end position="314"/>
    </location>
</feature>
<dbReference type="PRINTS" id="PR01270">
    <property type="entry name" value="HDASUPER"/>
</dbReference>
<gene>
    <name evidence="6" type="ORF">BECKDK2373C_GA0170839_102810</name>
</gene>
<dbReference type="Pfam" id="PF00850">
    <property type="entry name" value="Hist_deacetyl"/>
    <property type="match status" value="1"/>
</dbReference>
<evidence type="ECO:0000256" key="3">
    <source>
        <dbReference type="ARBA" id="ARBA00020218"/>
    </source>
</evidence>
<evidence type="ECO:0000259" key="5">
    <source>
        <dbReference type="Pfam" id="PF00850"/>
    </source>
</evidence>
<organism evidence="6">
    <name type="scientific">Candidatus Kentrum sp. DK</name>
    <dbReference type="NCBI Taxonomy" id="2126562"/>
    <lineage>
        <taxon>Bacteria</taxon>
        <taxon>Pseudomonadati</taxon>
        <taxon>Pseudomonadota</taxon>
        <taxon>Gammaproteobacteria</taxon>
        <taxon>Candidatus Kentrum</taxon>
    </lineage>
</organism>
<accession>A0A450SCM4</accession>
<dbReference type="InterPro" id="IPR023696">
    <property type="entry name" value="Ureohydrolase_dom_sf"/>
</dbReference>
<dbReference type="GO" id="GO:0040029">
    <property type="term" value="P:epigenetic regulation of gene expression"/>
    <property type="evidence" value="ECO:0007669"/>
    <property type="project" value="TreeGrafter"/>
</dbReference>
<dbReference type="CDD" id="cd09994">
    <property type="entry name" value="HDAC_AcuC_like"/>
    <property type="match status" value="1"/>
</dbReference>
<dbReference type="InterPro" id="IPR000286">
    <property type="entry name" value="HDACs"/>
</dbReference>
<dbReference type="InterPro" id="IPR003085">
    <property type="entry name" value="AcuC"/>
</dbReference>
<dbReference type="GO" id="GO:0045150">
    <property type="term" value="P:acetoin catabolic process"/>
    <property type="evidence" value="ECO:0007669"/>
    <property type="project" value="UniProtKB-UniPathway"/>
</dbReference>
<evidence type="ECO:0000256" key="1">
    <source>
        <dbReference type="ARBA" id="ARBA00005101"/>
    </source>
</evidence>
<evidence type="ECO:0000256" key="2">
    <source>
        <dbReference type="ARBA" id="ARBA00005947"/>
    </source>
</evidence>
<dbReference type="EMBL" id="CAADEY010000028">
    <property type="protein sequence ID" value="VFJ50155.1"/>
    <property type="molecule type" value="Genomic_DNA"/>
</dbReference>
<dbReference type="SUPFAM" id="SSF52768">
    <property type="entry name" value="Arginase/deacetylase"/>
    <property type="match status" value="1"/>
</dbReference>
<dbReference type="UniPathway" id="UPA00040"/>
<reference evidence="6" key="1">
    <citation type="submission" date="2019-02" db="EMBL/GenBank/DDBJ databases">
        <authorList>
            <person name="Gruber-Vodicka R. H."/>
            <person name="Seah K. B. B."/>
        </authorList>
    </citation>
    <scope>NUCLEOTIDE SEQUENCE</scope>
    <source>
        <strain evidence="6">BECK_DK161</strain>
    </source>
</reference>
<comment type="pathway">
    <text evidence="1">Ketone degradation; acetoin degradation.</text>
</comment>
<dbReference type="PANTHER" id="PTHR10625:SF10">
    <property type="entry name" value="HISTONE DEACETYLASE HDAC1"/>
    <property type="match status" value="1"/>
</dbReference>
<dbReference type="AlphaFoldDB" id="A0A450SCM4"/>
<protein>
    <recommendedName>
        <fullName evidence="3">Acetoin utilization protein AcuC</fullName>
    </recommendedName>
</protein>
<dbReference type="InterPro" id="IPR023801">
    <property type="entry name" value="His_deacetylse_dom"/>
</dbReference>
<name>A0A450SCM4_9GAMM</name>
<proteinExistence type="inferred from homology"/>
<comment type="similarity">
    <text evidence="2">Belongs to the histone deacetylase family.</text>
</comment>
<dbReference type="InterPro" id="IPR037138">
    <property type="entry name" value="His_deacetylse_dom_sf"/>
</dbReference>